<name>A0A8D8BCI7_CULPI</name>
<feature type="compositionally biased region" description="Polar residues" evidence="1">
    <location>
        <begin position="54"/>
        <end position="72"/>
    </location>
</feature>
<proteinExistence type="predicted"/>
<sequence length="161" mass="18200">MTQRFYFIPHCWEDDPIILPPPPPLCTSENQNSFMVAAAASWAAESTANPAADPSTSPEEWSAPLSSNTGPMAATSESRIAVVVDKVGACGNDCEVWGWDVDAPDAEVLFSWAIRTCSRRLYLFLNFLLHRVHRFGSWFVCWVRMCRQRFTDVMTSLQIWH</sequence>
<protein>
    <submittedName>
        <fullName evidence="2">(northern house mosquito) hypothetical protein</fullName>
    </submittedName>
</protein>
<dbReference type="AlphaFoldDB" id="A0A8D8BCI7"/>
<organism evidence="2">
    <name type="scientific">Culex pipiens</name>
    <name type="common">House mosquito</name>
    <dbReference type="NCBI Taxonomy" id="7175"/>
    <lineage>
        <taxon>Eukaryota</taxon>
        <taxon>Metazoa</taxon>
        <taxon>Ecdysozoa</taxon>
        <taxon>Arthropoda</taxon>
        <taxon>Hexapoda</taxon>
        <taxon>Insecta</taxon>
        <taxon>Pterygota</taxon>
        <taxon>Neoptera</taxon>
        <taxon>Endopterygota</taxon>
        <taxon>Diptera</taxon>
        <taxon>Nematocera</taxon>
        <taxon>Culicoidea</taxon>
        <taxon>Culicidae</taxon>
        <taxon>Culicinae</taxon>
        <taxon>Culicini</taxon>
        <taxon>Culex</taxon>
        <taxon>Culex</taxon>
    </lineage>
</organism>
<feature type="region of interest" description="Disordered" evidence="1">
    <location>
        <begin position="47"/>
        <end position="72"/>
    </location>
</feature>
<evidence type="ECO:0000313" key="2">
    <source>
        <dbReference type="EMBL" id="CAG6469071.1"/>
    </source>
</evidence>
<reference evidence="2" key="1">
    <citation type="submission" date="2021-05" db="EMBL/GenBank/DDBJ databases">
        <authorList>
            <person name="Alioto T."/>
            <person name="Alioto T."/>
            <person name="Gomez Garrido J."/>
        </authorList>
    </citation>
    <scope>NUCLEOTIDE SEQUENCE</scope>
</reference>
<evidence type="ECO:0000256" key="1">
    <source>
        <dbReference type="SAM" id="MobiDB-lite"/>
    </source>
</evidence>
<dbReference type="EMBL" id="HBUE01062048">
    <property type="protein sequence ID" value="CAG6469071.1"/>
    <property type="molecule type" value="Transcribed_RNA"/>
</dbReference>
<accession>A0A8D8BCI7</accession>